<proteinExistence type="predicted"/>
<evidence type="ECO:0000313" key="2">
    <source>
        <dbReference type="Proteomes" id="UP000291084"/>
    </source>
</evidence>
<gene>
    <name evidence="1" type="primary">Vigan.07G073800</name>
    <name evidence="1" type="ORF">VIGAN_07073800</name>
</gene>
<dbReference type="EMBL" id="AP015040">
    <property type="protein sequence ID" value="BAT92077.1"/>
    <property type="molecule type" value="Genomic_DNA"/>
</dbReference>
<evidence type="ECO:0000313" key="1">
    <source>
        <dbReference type="EMBL" id="BAT92077.1"/>
    </source>
</evidence>
<sequence>RISYINHGTSQGQGKWSYAVVLCLTKCKYKSKYNSSIFPFLLGPAYLGFQRMGPEVLCQRKNEKFRVHLPYILNGAG</sequence>
<name>A0A0S3SGU5_PHAAN</name>
<dbReference type="Proteomes" id="UP000291084">
    <property type="component" value="Chromosome 7"/>
</dbReference>
<dbReference type="AlphaFoldDB" id="A0A0S3SGU5"/>
<feature type="non-terminal residue" evidence="1">
    <location>
        <position position="1"/>
    </location>
</feature>
<reference evidence="1 2" key="1">
    <citation type="journal article" date="2015" name="Sci. Rep.">
        <title>The power of single molecule real-time sequencing technology in the de novo assembly of a eukaryotic genome.</title>
        <authorList>
            <person name="Sakai H."/>
            <person name="Naito K."/>
            <person name="Ogiso-Tanaka E."/>
            <person name="Takahashi Y."/>
            <person name="Iseki K."/>
            <person name="Muto C."/>
            <person name="Satou K."/>
            <person name="Teruya K."/>
            <person name="Shiroma A."/>
            <person name="Shimoji M."/>
            <person name="Hirano T."/>
            <person name="Itoh T."/>
            <person name="Kaga A."/>
            <person name="Tomooka N."/>
        </authorList>
    </citation>
    <scope>NUCLEOTIDE SEQUENCE [LARGE SCALE GENOMIC DNA]</scope>
    <source>
        <strain evidence="2">cv. Shumari</strain>
    </source>
</reference>
<keyword evidence="2" id="KW-1185">Reference proteome</keyword>
<accession>A0A0S3SGU5</accession>
<organism evidence="1 2">
    <name type="scientific">Vigna angularis var. angularis</name>
    <dbReference type="NCBI Taxonomy" id="157739"/>
    <lineage>
        <taxon>Eukaryota</taxon>
        <taxon>Viridiplantae</taxon>
        <taxon>Streptophyta</taxon>
        <taxon>Embryophyta</taxon>
        <taxon>Tracheophyta</taxon>
        <taxon>Spermatophyta</taxon>
        <taxon>Magnoliopsida</taxon>
        <taxon>eudicotyledons</taxon>
        <taxon>Gunneridae</taxon>
        <taxon>Pentapetalae</taxon>
        <taxon>rosids</taxon>
        <taxon>fabids</taxon>
        <taxon>Fabales</taxon>
        <taxon>Fabaceae</taxon>
        <taxon>Papilionoideae</taxon>
        <taxon>50 kb inversion clade</taxon>
        <taxon>NPAAA clade</taxon>
        <taxon>indigoferoid/millettioid clade</taxon>
        <taxon>Phaseoleae</taxon>
        <taxon>Vigna</taxon>
    </lineage>
</organism>
<protein>
    <submittedName>
        <fullName evidence="1">Uncharacterized protein</fullName>
    </submittedName>
</protein>